<proteinExistence type="predicted"/>
<feature type="domain" description="TerD" evidence="2">
    <location>
        <begin position="1"/>
        <end position="78"/>
    </location>
</feature>
<dbReference type="Pfam" id="PF02342">
    <property type="entry name" value="TerD"/>
    <property type="match status" value="1"/>
</dbReference>
<dbReference type="EMBL" id="BSUZ01000001">
    <property type="protein sequence ID" value="GMA87534.1"/>
    <property type="molecule type" value="Genomic_DNA"/>
</dbReference>
<evidence type="ECO:0000313" key="4">
    <source>
        <dbReference type="Proteomes" id="UP001157017"/>
    </source>
</evidence>
<dbReference type="Proteomes" id="UP001157017">
    <property type="component" value="Unassembled WGS sequence"/>
</dbReference>
<comment type="caution">
    <text evidence="3">The sequence shown here is derived from an EMBL/GenBank/DDBJ whole genome shotgun (WGS) entry which is preliminary data.</text>
</comment>
<gene>
    <name evidence="3" type="ORF">GCM10025868_27840</name>
</gene>
<name>A0ABQ6JJH6_9ACTN</name>
<accession>A0ABQ6JJH6</accession>
<keyword evidence="4" id="KW-1185">Reference proteome</keyword>
<feature type="region of interest" description="Disordered" evidence="1">
    <location>
        <begin position="66"/>
        <end position="108"/>
    </location>
</feature>
<organism evidence="3 4">
    <name type="scientific">Angustibacter aerolatus</name>
    <dbReference type="NCBI Taxonomy" id="1162965"/>
    <lineage>
        <taxon>Bacteria</taxon>
        <taxon>Bacillati</taxon>
        <taxon>Actinomycetota</taxon>
        <taxon>Actinomycetes</taxon>
        <taxon>Kineosporiales</taxon>
        <taxon>Kineosporiaceae</taxon>
    </lineage>
</organism>
<evidence type="ECO:0000256" key="1">
    <source>
        <dbReference type="SAM" id="MobiDB-lite"/>
    </source>
</evidence>
<evidence type="ECO:0000259" key="2">
    <source>
        <dbReference type="Pfam" id="PF02342"/>
    </source>
</evidence>
<protein>
    <recommendedName>
        <fullName evidence="2">TerD domain-containing protein</fullName>
    </recommendedName>
</protein>
<reference evidence="4" key="1">
    <citation type="journal article" date="2019" name="Int. J. Syst. Evol. Microbiol.">
        <title>The Global Catalogue of Microorganisms (GCM) 10K type strain sequencing project: providing services to taxonomists for standard genome sequencing and annotation.</title>
        <authorList>
            <consortium name="The Broad Institute Genomics Platform"/>
            <consortium name="The Broad Institute Genome Sequencing Center for Infectious Disease"/>
            <person name="Wu L."/>
            <person name="Ma J."/>
        </authorList>
    </citation>
    <scope>NUCLEOTIDE SEQUENCE [LARGE SCALE GENOMIC DNA]</scope>
    <source>
        <strain evidence="4">NBRC 108730</strain>
    </source>
</reference>
<sequence length="180" mass="19875">MSTSLIRGANTALPPGTGRVLVSVGWRPGDVAGQPLEVDAVVIAVDVRGHVAAPDRLALFGELGQARRHHARHHRRRRAGRDRPLGRARRRRPRADRRRRLPRGRARPVLRRRARRAPAGRRRVVRCRAWAATSLQETSPVTAVVLGEALPARRRVEARAVGQGYRDGMAALARDVGVPV</sequence>
<dbReference type="InterPro" id="IPR003325">
    <property type="entry name" value="TerD"/>
</dbReference>
<evidence type="ECO:0000313" key="3">
    <source>
        <dbReference type="EMBL" id="GMA87534.1"/>
    </source>
</evidence>